<dbReference type="EMBL" id="JAFEMO010000001">
    <property type="protein sequence ID" value="KAH7577043.1"/>
    <property type="molecule type" value="Genomic_DNA"/>
</dbReference>
<dbReference type="InterPro" id="IPR056689">
    <property type="entry name" value="DUF7787"/>
</dbReference>
<dbReference type="PANTHER" id="PTHR35096">
    <property type="entry name" value="BNAA08G28570D PROTEIN"/>
    <property type="match status" value="1"/>
</dbReference>
<accession>A0ABQ8IKS4</accession>
<proteinExistence type="predicted"/>
<evidence type="ECO:0000313" key="3">
    <source>
        <dbReference type="Proteomes" id="UP000827721"/>
    </source>
</evidence>
<organism evidence="2 3">
    <name type="scientific">Xanthoceras sorbifolium</name>
    <dbReference type="NCBI Taxonomy" id="99658"/>
    <lineage>
        <taxon>Eukaryota</taxon>
        <taxon>Viridiplantae</taxon>
        <taxon>Streptophyta</taxon>
        <taxon>Embryophyta</taxon>
        <taxon>Tracheophyta</taxon>
        <taxon>Spermatophyta</taxon>
        <taxon>Magnoliopsida</taxon>
        <taxon>eudicotyledons</taxon>
        <taxon>Gunneridae</taxon>
        <taxon>Pentapetalae</taxon>
        <taxon>rosids</taxon>
        <taxon>malvids</taxon>
        <taxon>Sapindales</taxon>
        <taxon>Sapindaceae</taxon>
        <taxon>Xanthoceroideae</taxon>
        <taxon>Xanthoceras</taxon>
    </lineage>
</organism>
<dbReference type="Proteomes" id="UP000827721">
    <property type="component" value="Unassembled WGS sequence"/>
</dbReference>
<evidence type="ECO:0000313" key="2">
    <source>
        <dbReference type="EMBL" id="KAH7577043.1"/>
    </source>
</evidence>
<sequence>MKATKESLSMDEYLDFVVSPKEVDLTVPFLNQIISMHGFRKIHKMRKSVLSEAVRSLDLMDPSRSTLKENISPSASIAFDDIMVDLNDLSWQECCVTSIKTLSSCQDEDKLKINGFSSLQRSTDGSKVPRSRVCVAGDACGVDGELSVSTTSYSRVEIGGKTKKKRKRRVCKVG</sequence>
<gene>
    <name evidence="2" type="ORF">JRO89_XS01G0196800</name>
</gene>
<evidence type="ECO:0000259" key="1">
    <source>
        <dbReference type="Pfam" id="PF25042"/>
    </source>
</evidence>
<dbReference type="Pfam" id="PF25042">
    <property type="entry name" value="DUF7787"/>
    <property type="match status" value="1"/>
</dbReference>
<reference evidence="2 3" key="1">
    <citation type="submission" date="2021-02" db="EMBL/GenBank/DDBJ databases">
        <title>Plant Genome Project.</title>
        <authorList>
            <person name="Zhang R.-G."/>
        </authorList>
    </citation>
    <scope>NUCLEOTIDE SEQUENCE [LARGE SCALE GENOMIC DNA]</scope>
    <source>
        <tissue evidence="2">Leaves</tissue>
    </source>
</reference>
<name>A0ABQ8IKS4_9ROSI</name>
<feature type="domain" description="DUF7787" evidence="1">
    <location>
        <begin position="5"/>
        <end position="61"/>
    </location>
</feature>
<comment type="caution">
    <text evidence="2">The sequence shown here is derived from an EMBL/GenBank/DDBJ whole genome shotgun (WGS) entry which is preliminary data.</text>
</comment>
<dbReference type="PANTHER" id="PTHR35096:SF8">
    <property type="entry name" value="OS03G0308600 PROTEIN"/>
    <property type="match status" value="1"/>
</dbReference>
<keyword evidence="3" id="KW-1185">Reference proteome</keyword>
<protein>
    <recommendedName>
        <fullName evidence="1">DUF7787 domain-containing protein</fullName>
    </recommendedName>
</protein>